<dbReference type="EMBL" id="JAAGWZ010000001">
    <property type="protein sequence ID" value="NEM90331.1"/>
    <property type="molecule type" value="Genomic_DNA"/>
</dbReference>
<dbReference type="NCBIfam" id="TIGR02937">
    <property type="entry name" value="sigma70-ECF"/>
    <property type="match status" value="1"/>
</dbReference>
<evidence type="ECO:0000256" key="5">
    <source>
        <dbReference type="ARBA" id="ARBA00023163"/>
    </source>
</evidence>
<keyword evidence="3 6" id="KW-0731">Sigma factor</keyword>
<dbReference type="InterPro" id="IPR000838">
    <property type="entry name" value="RNA_pol_sigma70_ECF_CS"/>
</dbReference>
<dbReference type="CDD" id="cd06171">
    <property type="entry name" value="Sigma70_r4"/>
    <property type="match status" value="1"/>
</dbReference>
<sequence>MRDDQAGLLRALNDTHSAALTRFVLRLTGDRQLTEDVVQETLLRAWRKPAILELDDSSARAWLFTVARNLVIDDRRSARHAREFTTEVLPDPGVPDRTDQILDAWLIEDALAALSPEHRRVVVAAYYGAATVAEIARSEGVPEGTVKSRLHYALRALRLALQERGVTL</sequence>
<dbReference type="Gene3D" id="1.10.1740.10">
    <property type="match status" value="1"/>
</dbReference>
<dbReference type="Gene3D" id="1.10.10.10">
    <property type="entry name" value="Winged helix-like DNA-binding domain superfamily/Winged helix DNA-binding domain"/>
    <property type="match status" value="1"/>
</dbReference>
<comment type="similarity">
    <text evidence="1 6">Belongs to the sigma-70 factor family. ECF subfamily.</text>
</comment>
<feature type="domain" description="RNA polymerase sigma-70 region 4" evidence="8">
    <location>
        <begin position="110"/>
        <end position="158"/>
    </location>
</feature>
<dbReference type="SUPFAM" id="SSF88659">
    <property type="entry name" value="Sigma3 and sigma4 domains of RNA polymerase sigma factors"/>
    <property type="match status" value="1"/>
</dbReference>
<dbReference type="AlphaFoldDB" id="A0A7C9PLW4"/>
<reference evidence="9 10" key="1">
    <citation type="journal article" date="2014" name="Int. J. Syst. Evol. Microbiol.">
        <title>Description of Galbitalea soli gen. nov., sp. nov., and Frondihabitans sucicola sp. nov.</title>
        <authorList>
            <person name="Kim S.J."/>
            <person name="Lim J.M."/>
            <person name="Ahn J.H."/>
            <person name="Weon H.Y."/>
            <person name="Hamada M."/>
            <person name="Suzuki K."/>
            <person name="Ahn T.Y."/>
            <person name="Kwon S.W."/>
        </authorList>
    </citation>
    <scope>NUCLEOTIDE SEQUENCE [LARGE SCALE GENOMIC DNA]</scope>
    <source>
        <strain evidence="9 10">NBRC 108727</strain>
    </source>
</reference>
<dbReference type="PANTHER" id="PTHR43133">
    <property type="entry name" value="RNA POLYMERASE ECF-TYPE SIGMA FACTO"/>
    <property type="match status" value="1"/>
</dbReference>
<comment type="caution">
    <text evidence="9">The sequence shown here is derived from an EMBL/GenBank/DDBJ whole genome shotgun (WGS) entry which is preliminary data.</text>
</comment>
<dbReference type="PANTHER" id="PTHR43133:SF52">
    <property type="entry name" value="ECF RNA POLYMERASE SIGMA FACTOR SIGL"/>
    <property type="match status" value="1"/>
</dbReference>
<dbReference type="InterPro" id="IPR013325">
    <property type="entry name" value="RNA_pol_sigma_r2"/>
</dbReference>
<dbReference type="InterPro" id="IPR036388">
    <property type="entry name" value="WH-like_DNA-bd_sf"/>
</dbReference>
<dbReference type="InterPro" id="IPR014284">
    <property type="entry name" value="RNA_pol_sigma-70_dom"/>
</dbReference>
<dbReference type="InterPro" id="IPR007627">
    <property type="entry name" value="RNA_pol_sigma70_r2"/>
</dbReference>
<dbReference type="Pfam" id="PF04545">
    <property type="entry name" value="Sigma70_r4"/>
    <property type="match status" value="1"/>
</dbReference>
<dbReference type="Pfam" id="PF04542">
    <property type="entry name" value="Sigma70_r2"/>
    <property type="match status" value="1"/>
</dbReference>
<dbReference type="GO" id="GO:0016987">
    <property type="term" value="F:sigma factor activity"/>
    <property type="evidence" value="ECO:0007669"/>
    <property type="project" value="UniProtKB-KW"/>
</dbReference>
<dbReference type="GO" id="GO:0003677">
    <property type="term" value="F:DNA binding"/>
    <property type="evidence" value="ECO:0007669"/>
    <property type="project" value="UniProtKB-KW"/>
</dbReference>
<accession>A0A7C9PLW4</accession>
<name>A0A7C9PLW4_9MICO</name>
<dbReference type="SUPFAM" id="SSF88946">
    <property type="entry name" value="Sigma2 domain of RNA polymerase sigma factors"/>
    <property type="match status" value="1"/>
</dbReference>
<evidence type="ECO:0000259" key="8">
    <source>
        <dbReference type="Pfam" id="PF04545"/>
    </source>
</evidence>
<protein>
    <recommendedName>
        <fullName evidence="6">RNA polymerase sigma factor</fullName>
    </recommendedName>
</protein>
<keyword evidence="5 6" id="KW-0804">Transcription</keyword>
<evidence type="ECO:0000259" key="7">
    <source>
        <dbReference type="Pfam" id="PF04542"/>
    </source>
</evidence>
<keyword evidence="2 6" id="KW-0805">Transcription regulation</keyword>
<dbReference type="InterPro" id="IPR039425">
    <property type="entry name" value="RNA_pol_sigma-70-like"/>
</dbReference>
<organism evidence="9 10">
    <name type="scientific">Galbitalea soli</name>
    <dbReference type="NCBI Taxonomy" id="1268042"/>
    <lineage>
        <taxon>Bacteria</taxon>
        <taxon>Bacillati</taxon>
        <taxon>Actinomycetota</taxon>
        <taxon>Actinomycetes</taxon>
        <taxon>Micrococcales</taxon>
        <taxon>Microbacteriaceae</taxon>
        <taxon>Galbitalea</taxon>
    </lineage>
</organism>
<dbReference type="NCBIfam" id="NF007227">
    <property type="entry name" value="PRK09645.1"/>
    <property type="match status" value="1"/>
</dbReference>
<gene>
    <name evidence="9" type="ORF">G3T37_03060</name>
</gene>
<evidence type="ECO:0000256" key="2">
    <source>
        <dbReference type="ARBA" id="ARBA00023015"/>
    </source>
</evidence>
<dbReference type="InterPro" id="IPR013324">
    <property type="entry name" value="RNA_pol_sigma_r3/r4-like"/>
</dbReference>
<evidence type="ECO:0000256" key="6">
    <source>
        <dbReference type="RuleBase" id="RU000716"/>
    </source>
</evidence>
<proteinExistence type="inferred from homology"/>
<evidence type="ECO:0000313" key="10">
    <source>
        <dbReference type="Proteomes" id="UP000479756"/>
    </source>
</evidence>
<dbReference type="PROSITE" id="PS01063">
    <property type="entry name" value="SIGMA70_ECF"/>
    <property type="match status" value="1"/>
</dbReference>
<keyword evidence="4 6" id="KW-0238">DNA-binding</keyword>
<feature type="domain" description="RNA polymerase sigma-70 region 2" evidence="7">
    <location>
        <begin position="15"/>
        <end position="79"/>
    </location>
</feature>
<evidence type="ECO:0000256" key="1">
    <source>
        <dbReference type="ARBA" id="ARBA00010641"/>
    </source>
</evidence>
<dbReference type="InterPro" id="IPR007630">
    <property type="entry name" value="RNA_pol_sigma70_r4"/>
</dbReference>
<dbReference type="GO" id="GO:0006352">
    <property type="term" value="P:DNA-templated transcription initiation"/>
    <property type="evidence" value="ECO:0007669"/>
    <property type="project" value="InterPro"/>
</dbReference>
<dbReference type="RefSeq" id="WP_163471995.1">
    <property type="nucleotide sequence ID" value="NZ_JAAGWZ010000001.1"/>
</dbReference>
<evidence type="ECO:0000313" key="9">
    <source>
        <dbReference type="EMBL" id="NEM90331.1"/>
    </source>
</evidence>
<evidence type="ECO:0000256" key="4">
    <source>
        <dbReference type="ARBA" id="ARBA00023125"/>
    </source>
</evidence>
<dbReference type="Proteomes" id="UP000479756">
    <property type="component" value="Unassembled WGS sequence"/>
</dbReference>
<keyword evidence="10" id="KW-1185">Reference proteome</keyword>
<evidence type="ECO:0000256" key="3">
    <source>
        <dbReference type="ARBA" id="ARBA00023082"/>
    </source>
</evidence>